<comment type="caution">
    <text evidence="7">The sequence shown here is derived from an EMBL/GenBank/DDBJ whole genome shotgun (WGS) entry which is preliminary data.</text>
</comment>
<dbReference type="EMBL" id="JBHTAX010000001">
    <property type="protein sequence ID" value="MFC7190150.1"/>
    <property type="molecule type" value="Genomic_DNA"/>
</dbReference>
<proteinExistence type="predicted"/>
<evidence type="ECO:0000256" key="4">
    <source>
        <dbReference type="ARBA" id="ARBA00022989"/>
    </source>
</evidence>
<protein>
    <submittedName>
        <fullName evidence="7">Flippase</fullName>
    </submittedName>
</protein>
<sequence length="507" mass="53573">MSETASASSRIASGAVVVLVGHVIGMGLGFSTRILSARLLTPSEYGALILGVTIMTVLALIGQLGLRQGVPRYIPIDENPAAVSVTALQLTIGSSLVLVGGTILFSEQIARQLAGVKFQSLIVVFVAAAPFLAVLEIAAGIFRGAEDALTKGLVYNVLHRFSVFVLLVVAIGAGYGPLGAAVGWASAVAVTAVVAVVLVRKTALPERVRWRTVDMDKARKLVSFSIPLMAASSVWQLMQQIDTLFVGHFLTTAGVGIYDAAFILSRLILVSLWAFGFLLLPVFSQLGEQNAHSEMDTVYKSITKWMVVVTVPGVLFLIGFGDALLASIFGAEYESATGPLVVLSTTFFLHIVAGPNKEALVAIGETRYILRANLVTFVVNLALNLTLIPAIGILGAAIATGSAYTCMNVLVSYRLYAQTGIHPYSRAVASPLLVAVILFGIVEYGTRSIEPTIPIIGAGLILFQGMTAVAYVIGGGIENADIELLGQLDDRLSIELEGVIQLARRFS</sequence>
<feature type="transmembrane region" description="Helical" evidence="6">
    <location>
        <begin position="428"/>
        <end position="446"/>
    </location>
</feature>
<evidence type="ECO:0000256" key="6">
    <source>
        <dbReference type="SAM" id="Phobius"/>
    </source>
</evidence>
<feature type="transmembrane region" description="Helical" evidence="6">
    <location>
        <begin position="181"/>
        <end position="200"/>
    </location>
</feature>
<reference evidence="7 8" key="1">
    <citation type="journal article" date="2019" name="Int. J. Syst. Evol. Microbiol.">
        <title>The Global Catalogue of Microorganisms (GCM) 10K type strain sequencing project: providing services to taxonomists for standard genome sequencing and annotation.</title>
        <authorList>
            <consortium name="The Broad Institute Genomics Platform"/>
            <consortium name="The Broad Institute Genome Sequencing Center for Infectious Disease"/>
            <person name="Wu L."/>
            <person name="Ma J."/>
        </authorList>
    </citation>
    <scope>NUCLEOTIDE SEQUENCE [LARGE SCALE GENOMIC DNA]</scope>
    <source>
        <strain evidence="7 8">RDMS1</strain>
    </source>
</reference>
<keyword evidence="8" id="KW-1185">Reference proteome</keyword>
<organism evidence="7 8">
    <name type="scientific">Halocatena marina</name>
    <dbReference type="NCBI Taxonomy" id="2934937"/>
    <lineage>
        <taxon>Archaea</taxon>
        <taxon>Methanobacteriati</taxon>
        <taxon>Methanobacteriota</taxon>
        <taxon>Stenosarchaea group</taxon>
        <taxon>Halobacteria</taxon>
        <taxon>Halobacteriales</taxon>
        <taxon>Natronomonadaceae</taxon>
        <taxon>Halocatena</taxon>
    </lineage>
</organism>
<feature type="transmembrane region" description="Helical" evidence="6">
    <location>
        <begin position="47"/>
        <end position="66"/>
    </location>
</feature>
<feature type="transmembrane region" description="Helical" evidence="6">
    <location>
        <begin position="452"/>
        <end position="473"/>
    </location>
</feature>
<feature type="transmembrane region" description="Helical" evidence="6">
    <location>
        <begin position="221"/>
        <end position="238"/>
    </location>
</feature>
<evidence type="ECO:0000313" key="8">
    <source>
        <dbReference type="Proteomes" id="UP001596417"/>
    </source>
</evidence>
<dbReference type="AlphaFoldDB" id="A0ABD5YRM0"/>
<evidence type="ECO:0000256" key="2">
    <source>
        <dbReference type="ARBA" id="ARBA00022475"/>
    </source>
</evidence>
<comment type="subcellular location">
    <subcellularLocation>
        <location evidence="1">Cell membrane</location>
        <topology evidence="1">Multi-pass membrane protein</topology>
    </subcellularLocation>
</comment>
<dbReference type="GeneID" id="76199730"/>
<feature type="transmembrane region" description="Helical" evidence="6">
    <location>
        <begin position="153"/>
        <end position="175"/>
    </location>
</feature>
<keyword evidence="4 6" id="KW-1133">Transmembrane helix</keyword>
<feature type="transmembrane region" description="Helical" evidence="6">
    <location>
        <begin position="336"/>
        <end position="356"/>
    </location>
</feature>
<accession>A0ABD5YRM0</accession>
<feature type="transmembrane region" description="Helical" evidence="6">
    <location>
        <begin position="305"/>
        <end position="330"/>
    </location>
</feature>
<dbReference type="Pfam" id="PF01943">
    <property type="entry name" value="Polysacc_synt"/>
    <property type="match status" value="1"/>
</dbReference>
<evidence type="ECO:0000256" key="5">
    <source>
        <dbReference type="ARBA" id="ARBA00023136"/>
    </source>
</evidence>
<evidence type="ECO:0000256" key="1">
    <source>
        <dbReference type="ARBA" id="ARBA00004651"/>
    </source>
</evidence>
<dbReference type="CDD" id="cd13128">
    <property type="entry name" value="MATE_Wzx_like"/>
    <property type="match status" value="1"/>
</dbReference>
<feature type="transmembrane region" description="Helical" evidence="6">
    <location>
        <begin position="12"/>
        <end position="35"/>
    </location>
</feature>
<dbReference type="RefSeq" id="WP_264554560.1">
    <property type="nucleotide sequence ID" value="NZ_CP109979.1"/>
</dbReference>
<feature type="transmembrane region" description="Helical" evidence="6">
    <location>
        <begin position="118"/>
        <end position="141"/>
    </location>
</feature>
<name>A0ABD5YRM0_9EURY</name>
<feature type="transmembrane region" description="Helical" evidence="6">
    <location>
        <begin position="87"/>
        <end position="106"/>
    </location>
</feature>
<dbReference type="InterPro" id="IPR002797">
    <property type="entry name" value="Polysacc_synth"/>
</dbReference>
<dbReference type="PANTHER" id="PTHR30250:SF27">
    <property type="entry name" value="POLYSACCHARIDE BIOSYNTHESIS PROTEIN"/>
    <property type="match status" value="1"/>
</dbReference>
<keyword evidence="2" id="KW-1003">Cell membrane</keyword>
<gene>
    <name evidence="7" type="ORF">ACFQL7_09985</name>
</gene>
<evidence type="ECO:0000256" key="3">
    <source>
        <dbReference type="ARBA" id="ARBA00022692"/>
    </source>
</evidence>
<dbReference type="PANTHER" id="PTHR30250">
    <property type="entry name" value="PST FAMILY PREDICTED COLANIC ACID TRANSPORTER"/>
    <property type="match status" value="1"/>
</dbReference>
<keyword evidence="5 6" id="KW-0472">Membrane</keyword>
<keyword evidence="3 6" id="KW-0812">Transmembrane</keyword>
<dbReference type="Proteomes" id="UP001596417">
    <property type="component" value="Unassembled WGS sequence"/>
</dbReference>
<evidence type="ECO:0000313" key="7">
    <source>
        <dbReference type="EMBL" id="MFC7190150.1"/>
    </source>
</evidence>
<feature type="transmembrane region" description="Helical" evidence="6">
    <location>
        <begin position="258"/>
        <end position="284"/>
    </location>
</feature>
<dbReference type="InterPro" id="IPR050833">
    <property type="entry name" value="Poly_Biosynth_Transport"/>
</dbReference>
<dbReference type="GO" id="GO:0005886">
    <property type="term" value="C:plasma membrane"/>
    <property type="evidence" value="ECO:0007669"/>
    <property type="project" value="UniProtKB-SubCell"/>
</dbReference>